<dbReference type="PANTHER" id="PTHR21337">
    <property type="entry name" value="PHOSPHO-2-DEHYDRO-3-DEOXYHEPTONATE ALDOLASE 1, 2"/>
    <property type="match status" value="1"/>
</dbReference>
<gene>
    <name evidence="5" type="ORF">FLL45_14515</name>
</gene>
<dbReference type="Proteomes" id="UP000317839">
    <property type="component" value="Unassembled WGS sequence"/>
</dbReference>
<dbReference type="EMBL" id="VIKR01000003">
    <property type="protein sequence ID" value="TQV74068.1"/>
    <property type="molecule type" value="Genomic_DNA"/>
</dbReference>
<keyword evidence="3" id="KW-0104">Cadmium</keyword>
<evidence type="ECO:0000256" key="3">
    <source>
        <dbReference type="PIRSR" id="PIRSR602480-1"/>
    </source>
</evidence>
<organism evidence="5 6">
    <name type="scientific">Aliikangiella marina</name>
    <dbReference type="NCBI Taxonomy" id="1712262"/>
    <lineage>
        <taxon>Bacteria</taxon>
        <taxon>Pseudomonadati</taxon>
        <taxon>Pseudomonadota</taxon>
        <taxon>Gammaproteobacteria</taxon>
        <taxon>Oceanospirillales</taxon>
        <taxon>Pleioneaceae</taxon>
        <taxon>Aliikangiella</taxon>
    </lineage>
</organism>
<evidence type="ECO:0000313" key="6">
    <source>
        <dbReference type="Proteomes" id="UP000317839"/>
    </source>
</evidence>
<dbReference type="GO" id="GO:0003849">
    <property type="term" value="F:3-deoxy-7-phosphoheptulonate synthase activity"/>
    <property type="evidence" value="ECO:0007669"/>
    <property type="project" value="UniProtKB-EC"/>
</dbReference>
<dbReference type="RefSeq" id="WP_142942776.1">
    <property type="nucleotide sequence ID" value="NZ_VIKR01000003.1"/>
</dbReference>
<feature type="binding site" evidence="3">
    <location>
        <position position="422"/>
    </location>
    <ligand>
        <name>Mn(2+)</name>
        <dbReference type="ChEBI" id="CHEBI:29035"/>
    </ligand>
</feature>
<dbReference type="Gene3D" id="3.20.20.70">
    <property type="entry name" value="Aldolase class I"/>
    <property type="match status" value="1"/>
</dbReference>
<protein>
    <recommendedName>
        <fullName evidence="4">Phospho-2-dehydro-3-deoxyheptonate aldolase</fullName>
        <ecNumber evidence="4">2.5.1.54</ecNumber>
    </recommendedName>
</protein>
<dbReference type="PANTHER" id="PTHR21337:SF0">
    <property type="entry name" value="PHOSPHO-2-DEHYDRO-3-DEOXYHEPTONATE ALDOLASE"/>
    <property type="match status" value="1"/>
</dbReference>
<dbReference type="InterPro" id="IPR002480">
    <property type="entry name" value="DAHP_synth_2"/>
</dbReference>
<dbReference type="SUPFAM" id="SSF51569">
    <property type="entry name" value="Aldolase"/>
    <property type="match status" value="1"/>
</dbReference>
<comment type="caution">
    <text evidence="5">The sequence shown here is derived from an EMBL/GenBank/DDBJ whole genome shotgun (WGS) entry which is preliminary data.</text>
</comment>
<comment type="similarity">
    <text evidence="1 4">Belongs to the class-II DAHP synthase family.</text>
</comment>
<reference evidence="5 6" key="1">
    <citation type="submission" date="2019-06" db="EMBL/GenBank/DDBJ databases">
        <title>Draft genome of Aliikangiella marina GYP-15.</title>
        <authorList>
            <person name="Wang G."/>
        </authorList>
    </citation>
    <scope>NUCLEOTIDE SEQUENCE [LARGE SCALE GENOMIC DNA]</scope>
    <source>
        <strain evidence="5 6">GYP-15</strain>
    </source>
</reference>
<keyword evidence="3" id="KW-0170">Cobalt</keyword>
<feature type="binding site" evidence="3">
    <location>
        <position position="318"/>
    </location>
    <ligand>
        <name>phosphoenolpyruvate</name>
        <dbReference type="ChEBI" id="CHEBI:58702"/>
    </ligand>
</feature>
<comment type="cofactor">
    <cofactor evidence="3">
        <name>Mn(2+)</name>
        <dbReference type="ChEBI" id="CHEBI:29035"/>
    </cofactor>
    <cofactor evidence="3">
        <name>Co(2+)</name>
        <dbReference type="ChEBI" id="CHEBI:48828"/>
    </cofactor>
    <cofactor evidence="3">
        <name>Cd(2+)</name>
        <dbReference type="ChEBI" id="CHEBI:48775"/>
    </cofactor>
    <text evidence="3">Binds 1 divalent cation per subunit. The enzyme is active with manganese, cobalt or cadmium ions.</text>
</comment>
<dbReference type="OrthoDB" id="9766852at2"/>
<feature type="binding site" evidence="3">
    <location>
        <position position="107"/>
    </location>
    <ligand>
        <name>phosphoenolpyruvate</name>
        <dbReference type="ChEBI" id="CHEBI:58702"/>
    </ligand>
</feature>
<keyword evidence="6" id="KW-1185">Reference proteome</keyword>
<proteinExistence type="inferred from homology"/>
<feature type="binding site" evidence="3">
    <location>
        <position position="68"/>
    </location>
    <ligand>
        <name>Mn(2+)</name>
        <dbReference type="ChEBI" id="CHEBI:29035"/>
    </ligand>
</feature>
<feature type="binding site" evidence="3">
    <location>
        <position position="350"/>
    </location>
    <ligand>
        <name>Mn(2+)</name>
        <dbReference type="ChEBI" id="CHEBI:29035"/>
    </ligand>
</feature>
<evidence type="ECO:0000313" key="5">
    <source>
        <dbReference type="EMBL" id="TQV74068.1"/>
    </source>
</evidence>
<evidence type="ECO:0000256" key="4">
    <source>
        <dbReference type="RuleBase" id="RU363071"/>
    </source>
</evidence>
<evidence type="ECO:0000256" key="1">
    <source>
        <dbReference type="ARBA" id="ARBA00008911"/>
    </source>
</evidence>
<dbReference type="Pfam" id="PF01474">
    <property type="entry name" value="DAHP_synth_2"/>
    <property type="match status" value="1"/>
</dbReference>
<dbReference type="InterPro" id="IPR013785">
    <property type="entry name" value="Aldolase_TIM"/>
</dbReference>
<accession>A0A545TA33</accession>
<keyword evidence="3" id="KW-0464">Manganese</keyword>
<sequence length="459" mass="51554">MRSWQPDTWQNFQVSQQANYTDTVQLTKVIDELSLLPPLVGVNEIEELRAKVAEAAKGEAFILQGGDCAELFADCNADVISSKLKILLQMSLVLVHGLNKPVIKVGRMAGQYAKPRSTETETIDGISLPSYRGDLINSANFNPRERAPDPRRLLKGYSFASLTLNYIRTLVENKFADFSLMDSWDLDFVAHSPFEAEYHQILTHIRDSIALVDNLTQDKSRHEIKDRIYTCHEALHLHYEQALTRLGDNGNWYNLSTHLPWIGMRTAQLNSAHVEYMRGIANPVGIKISSNCSPEQLLKLCDQLDPDNAPGRLLLITRFGNKNIQSHLPKLITAIKSQGRTPLWCCDPMHGNTSVTSQGVKTRRFDAIIDELSQAFVIHKEMDSQLGGVHFELTGEHVTECIGGARGLTEFDLNRAYKSLVDPRLNADQSLEMAMRIVQLNQKLSLKNQSNNHPNNLSA</sequence>
<feature type="binding site" evidence="3">
    <location>
        <position position="287"/>
    </location>
    <ligand>
        <name>phosphoenolpyruvate</name>
        <dbReference type="ChEBI" id="CHEBI:58702"/>
    </ligand>
</feature>
<feature type="binding site" evidence="3">
    <location>
        <position position="392"/>
    </location>
    <ligand>
        <name>Mn(2+)</name>
        <dbReference type="ChEBI" id="CHEBI:29035"/>
    </ligand>
</feature>
<comment type="catalytic activity">
    <reaction evidence="4">
        <text>D-erythrose 4-phosphate + phosphoenolpyruvate + H2O = 7-phospho-2-dehydro-3-deoxy-D-arabino-heptonate + phosphate</text>
        <dbReference type="Rhea" id="RHEA:14717"/>
        <dbReference type="ChEBI" id="CHEBI:15377"/>
        <dbReference type="ChEBI" id="CHEBI:16897"/>
        <dbReference type="ChEBI" id="CHEBI:43474"/>
        <dbReference type="ChEBI" id="CHEBI:58394"/>
        <dbReference type="ChEBI" id="CHEBI:58702"/>
        <dbReference type="EC" id="2.5.1.54"/>
    </reaction>
</comment>
<dbReference type="EC" id="2.5.1.54" evidence="4"/>
<dbReference type="AlphaFoldDB" id="A0A545TA33"/>
<keyword evidence="2 4" id="KW-0808">Transferase</keyword>
<name>A0A545TA33_9GAMM</name>
<dbReference type="GO" id="GO:0009073">
    <property type="term" value="P:aromatic amino acid family biosynthetic process"/>
    <property type="evidence" value="ECO:0007669"/>
    <property type="project" value="InterPro"/>
</dbReference>
<evidence type="ECO:0000256" key="2">
    <source>
        <dbReference type="ARBA" id="ARBA00022679"/>
    </source>
</evidence>